<evidence type="ECO:0000313" key="2">
    <source>
        <dbReference type="Proteomes" id="UP001157502"/>
    </source>
</evidence>
<dbReference type="EMBL" id="CM055736">
    <property type="protein sequence ID" value="KAJ8007206.1"/>
    <property type="molecule type" value="Genomic_DNA"/>
</dbReference>
<dbReference type="Proteomes" id="UP001157502">
    <property type="component" value="Chromosome 9"/>
</dbReference>
<accession>A0ACC2GUR9</accession>
<sequence>MHTRQFVTFPDLEYSPDQEQEPPDLCTTNVEMSNEGSGCVNQLGGTFLNGRPLPSYKRRKMIQLASEGVRPCEISRILQVSNGCVSKILSRYHKTGLLDPKAIGGSSPRLLTPEVISKIVQCKRENPTIFAWEIRKKLAVGIIRKSSQVPSVSSVNRILRKIHLDTEMGVEVSVHHPRHQVETPKQSVVMEREEIESRPQHRNRTTFTQEQCRVLEQEFTQKHYADMFTREKLSSEIQLPEDTIKVWFSNRRAKWRREAKHDSSVHQAHTLMKQKNKDAVSVKTMMRNIPMTEPTHWRQRDSLGVQPDTLCTEVTQSFGSDSTTERGVEGRDVLSYRAISIPLPSSSSQYSSCSSFPPIHHQNETTPLAERFAFPLAHHYPDEQDYDGHRPTRQLRNVRYGRTVN</sequence>
<evidence type="ECO:0000313" key="1">
    <source>
        <dbReference type="EMBL" id="KAJ8007206.1"/>
    </source>
</evidence>
<protein>
    <submittedName>
        <fullName evidence="1">Uncharacterized protein</fullName>
    </submittedName>
</protein>
<keyword evidence="2" id="KW-1185">Reference proteome</keyword>
<organism evidence="1 2">
    <name type="scientific">Dallia pectoralis</name>
    <name type="common">Alaska blackfish</name>
    <dbReference type="NCBI Taxonomy" id="75939"/>
    <lineage>
        <taxon>Eukaryota</taxon>
        <taxon>Metazoa</taxon>
        <taxon>Chordata</taxon>
        <taxon>Craniata</taxon>
        <taxon>Vertebrata</taxon>
        <taxon>Euteleostomi</taxon>
        <taxon>Actinopterygii</taxon>
        <taxon>Neopterygii</taxon>
        <taxon>Teleostei</taxon>
        <taxon>Protacanthopterygii</taxon>
        <taxon>Esociformes</taxon>
        <taxon>Umbridae</taxon>
        <taxon>Dallia</taxon>
    </lineage>
</organism>
<reference evidence="1" key="1">
    <citation type="submission" date="2021-05" db="EMBL/GenBank/DDBJ databases">
        <authorList>
            <person name="Pan Q."/>
            <person name="Jouanno E."/>
            <person name="Zahm M."/>
            <person name="Klopp C."/>
            <person name="Cabau C."/>
            <person name="Louis A."/>
            <person name="Berthelot C."/>
            <person name="Parey E."/>
            <person name="Roest Crollius H."/>
            <person name="Montfort J."/>
            <person name="Robinson-Rechavi M."/>
            <person name="Bouchez O."/>
            <person name="Lampietro C."/>
            <person name="Lopez Roques C."/>
            <person name="Donnadieu C."/>
            <person name="Postlethwait J."/>
            <person name="Bobe J."/>
            <person name="Dillon D."/>
            <person name="Chandos A."/>
            <person name="von Hippel F."/>
            <person name="Guiguen Y."/>
        </authorList>
    </citation>
    <scope>NUCLEOTIDE SEQUENCE</scope>
    <source>
        <strain evidence="1">YG-Jan2019</strain>
    </source>
</reference>
<comment type="caution">
    <text evidence="1">The sequence shown here is derived from an EMBL/GenBank/DDBJ whole genome shotgun (WGS) entry which is preliminary data.</text>
</comment>
<name>A0ACC2GUR9_DALPE</name>
<gene>
    <name evidence="1" type="ORF">DPEC_G00115130</name>
</gene>
<proteinExistence type="predicted"/>